<proteinExistence type="predicted"/>
<sequence>MRAWLLLLLPLVLAASLLPVITDRQPLVSRSEGVAASSIVEARHLLAQRDSAHQQRADERTAIIPAGLLDTAIDHFASRTLGARAAFVIVGRSGEIRLSIPLPGLSATRYLNLSAVIAAADGRPRIASASLAALPLPGWLAEAAAGTAIRAAGLAEQWQVAARAVRRVDFDAAASHVVVDYVWQPELLEQLRSFAVAPADTVDLRNAQAALAGLLDHRAGVVPLGQVLAPLLGCCSEGSAGYGRAALLVLAAHVSGNSLSQLLPEARSWARPRRVKLSLRGRHDSAQHFVVSAALAAWAGESAADAIGLDKEMRDARSGSGFSFADLAADRAGSRFGELVAANSPRLQAALQRPLSDSDLAPSLAGLPEGLSAAEFERRFAAAESADYRQVTSEIERRLSEMPLYRGRPAARKGD</sequence>
<gene>
    <name evidence="1" type="ORF">AW08_00066</name>
</gene>
<dbReference type="EMBL" id="JFAX01000001">
    <property type="protein sequence ID" value="EXI69573.1"/>
    <property type="molecule type" value="Genomic_DNA"/>
</dbReference>
<reference evidence="1" key="1">
    <citation type="submission" date="2014-02" db="EMBL/GenBank/DDBJ databases">
        <title>Expanding our view of genomic diversity in Candidatus Accumulibacter clades.</title>
        <authorList>
            <person name="Skennerton C.T."/>
            <person name="Barr J.J."/>
            <person name="Slater F.R."/>
            <person name="Bond P.L."/>
            <person name="Tyson G.W."/>
        </authorList>
    </citation>
    <scope>NUCLEOTIDE SEQUENCE [LARGE SCALE GENOMIC DNA]</scope>
</reference>
<evidence type="ECO:0000313" key="1">
    <source>
        <dbReference type="EMBL" id="EXI69573.1"/>
    </source>
</evidence>
<keyword evidence="2" id="KW-1185">Reference proteome</keyword>
<dbReference type="Proteomes" id="UP000020218">
    <property type="component" value="Unassembled WGS sequence"/>
</dbReference>
<dbReference type="STRING" id="1454001.AW08_00066"/>
<comment type="caution">
    <text evidence="1">The sequence shown here is derived from an EMBL/GenBank/DDBJ whole genome shotgun (WGS) entry which is preliminary data.</text>
</comment>
<dbReference type="PATRIC" id="fig|1454001.3.peg.247"/>
<dbReference type="AlphaFoldDB" id="A0A011MI28"/>
<evidence type="ECO:0000313" key="2">
    <source>
        <dbReference type="Proteomes" id="UP000020218"/>
    </source>
</evidence>
<accession>A0A011MI28</accession>
<name>A0A011MI28_9PROT</name>
<protein>
    <submittedName>
        <fullName evidence="1">Periplasmic lipoprotein</fullName>
    </submittedName>
</protein>
<keyword evidence="1" id="KW-0449">Lipoprotein</keyword>
<organism evidence="1 2">
    <name type="scientific">Candidatus Accumulibacter adjunctus</name>
    <dbReference type="NCBI Taxonomy" id="1454001"/>
    <lineage>
        <taxon>Bacteria</taxon>
        <taxon>Pseudomonadati</taxon>
        <taxon>Pseudomonadota</taxon>
        <taxon>Betaproteobacteria</taxon>
        <taxon>Candidatus Accumulibacter</taxon>
    </lineage>
</organism>